<dbReference type="EMBL" id="CM039174">
    <property type="protein sequence ID" value="KAH9754779.1"/>
    <property type="molecule type" value="Genomic_DNA"/>
</dbReference>
<evidence type="ECO:0000313" key="1">
    <source>
        <dbReference type="EMBL" id="KAH9754779.1"/>
    </source>
</evidence>
<keyword evidence="2" id="KW-1185">Reference proteome</keyword>
<name>A0ACB8KK54_CITSI</name>
<sequence>MFLQQFGGISALGYYTSSIFEGAGVSSSTGSRGIAILQISANGMGFGSFFLGLSFCLKDVKNMNVATPILAVADFLIFCYKCKGLSWKLGNFNLLVMLLDCHLLFYSFNFMMQWSSAGTFFFFSGISFSTVLFVAKIVPETKGRTLEEIKVSVSASVM</sequence>
<protein>
    <submittedName>
        <fullName evidence="1">Sugar transporter ERD6-like 5</fullName>
    </submittedName>
</protein>
<gene>
    <name evidence="1" type="ORF">KPL71_015552</name>
</gene>
<evidence type="ECO:0000313" key="2">
    <source>
        <dbReference type="Proteomes" id="UP000829398"/>
    </source>
</evidence>
<comment type="caution">
    <text evidence="1">The sequence shown here is derived from an EMBL/GenBank/DDBJ whole genome shotgun (WGS) entry which is preliminary data.</text>
</comment>
<organism evidence="1 2">
    <name type="scientific">Citrus sinensis</name>
    <name type="common">Sweet orange</name>
    <name type="synonym">Citrus aurantium var. sinensis</name>
    <dbReference type="NCBI Taxonomy" id="2711"/>
    <lineage>
        <taxon>Eukaryota</taxon>
        <taxon>Viridiplantae</taxon>
        <taxon>Streptophyta</taxon>
        <taxon>Embryophyta</taxon>
        <taxon>Tracheophyta</taxon>
        <taxon>Spermatophyta</taxon>
        <taxon>Magnoliopsida</taxon>
        <taxon>eudicotyledons</taxon>
        <taxon>Gunneridae</taxon>
        <taxon>Pentapetalae</taxon>
        <taxon>rosids</taxon>
        <taxon>malvids</taxon>
        <taxon>Sapindales</taxon>
        <taxon>Rutaceae</taxon>
        <taxon>Aurantioideae</taxon>
        <taxon>Citrus</taxon>
    </lineage>
</organism>
<dbReference type="Proteomes" id="UP000829398">
    <property type="component" value="Chromosome 5"/>
</dbReference>
<accession>A0ACB8KK54</accession>
<reference evidence="2" key="1">
    <citation type="journal article" date="2023" name="Hortic. Res.">
        <title>A chromosome-level phased genome enabling allele-level studies in sweet orange: a case study on citrus Huanglongbing tolerance.</title>
        <authorList>
            <person name="Wu B."/>
            <person name="Yu Q."/>
            <person name="Deng Z."/>
            <person name="Duan Y."/>
            <person name="Luo F."/>
            <person name="Gmitter F. Jr."/>
        </authorList>
    </citation>
    <scope>NUCLEOTIDE SEQUENCE [LARGE SCALE GENOMIC DNA]</scope>
    <source>
        <strain evidence="2">cv. Valencia</strain>
    </source>
</reference>
<proteinExistence type="predicted"/>